<keyword evidence="2" id="KW-1185">Reference proteome</keyword>
<sequence>MHKFMSITVFVKSSPEPLGGKPFQKKMGVSIMEYCNLRTKPRGSNRQHQLPLRLTARGNHSRTNLSRQCPIQKNGSLFSKYEILMSPELADSESSACSYTSINSRADPTLSILSSISRHNTKFRILENYISRIVKGTKSRMVPSWPSSRECWEFIGMVKYMAMRIGQGDEHSSIQVASSSKALPYQVLVTCSCHYIERIHSPTMKLTTILALSLSALPTILAAECYRAPSCSGRLAVSRNDLYVMRQHICGDTTLYKTAGSYTAHGACMYWPTWGQSNAQQVCWDAFENIINQCHPENTQINFKYDGYWELDAKRYTVQGCCGQGRGVERVGTIISQRKAKTEVCRLEMYVHTCDSIQSPYP</sequence>
<dbReference type="Proteomes" id="UP000799755">
    <property type="component" value="Unassembled WGS sequence"/>
</dbReference>
<proteinExistence type="predicted"/>
<comment type="caution">
    <text evidence="1">The sequence shown here is derived from an EMBL/GenBank/DDBJ whole genome shotgun (WGS) entry which is preliminary data.</text>
</comment>
<evidence type="ECO:0000313" key="1">
    <source>
        <dbReference type="EMBL" id="KAF2475829.1"/>
    </source>
</evidence>
<gene>
    <name evidence="1" type="ORF">BDR25DRAFT_350112</name>
</gene>
<name>A0ACB6R982_9PLEO</name>
<accession>A0ACB6R982</accession>
<dbReference type="EMBL" id="MU003495">
    <property type="protein sequence ID" value="KAF2475829.1"/>
    <property type="molecule type" value="Genomic_DNA"/>
</dbReference>
<reference evidence="1" key="1">
    <citation type="journal article" date="2020" name="Stud. Mycol.">
        <title>101 Dothideomycetes genomes: a test case for predicting lifestyles and emergence of pathogens.</title>
        <authorList>
            <person name="Haridas S."/>
            <person name="Albert R."/>
            <person name="Binder M."/>
            <person name="Bloem J."/>
            <person name="Labutti K."/>
            <person name="Salamov A."/>
            <person name="Andreopoulos B."/>
            <person name="Baker S."/>
            <person name="Barry K."/>
            <person name="Bills G."/>
            <person name="Bluhm B."/>
            <person name="Cannon C."/>
            <person name="Castanera R."/>
            <person name="Culley D."/>
            <person name="Daum C."/>
            <person name="Ezra D."/>
            <person name="Gonzalez J."/>
            <person name="Henrissat B."/>
            <person name="Kuo A."/>
            <person name="Liang C."/>
            <person name="Lipzen A."/>
            <person name="Lutzoni F."/>
            <person name="Magnuson J."/>
            <person name="Mondo S."/>
            <person name="Nolan M."/>
            <person name="Ohm R."/>
            <person name="Pangilinan J."/>
            <person name="Park H.-J."/>
            <person name="Ramirez L."/>
            <person name="Alfaro M."/>
            <person name="Sun H."/>
            <person name="Tritt A."/>
            <person name="Yoshinaga Y."/>
            <person name="Zwiers L.-H."/>
            <person name="Turgeon B."/>
            <person name="Goodwin S."/>
            <person name="Spatafora J."/>
            <person name="Crous P."/>
            <person name="Grigoriev I."/>
        </authorList>
    </citation>
    <scope>NUCLEOTIDE SEQUENCE</scope>
    <source>
        <strain evidence="1">ATCC 200398</strain>
    </source>
</reference>
<organism evidence="1 2">
    <name type="scientific">Lindgomyces ingoldianus</name>
    <dbReference type="NCBI Taxonomy" id="673940"/>
    <lineage>
        <taxon>Eukaryota</taxon>
        <taxon>Fungi</taxon>
        <taxon>Dikarya</taxon>
        <taxon>Ascomycota</taxon>
        <taxon>Pezizomycotina</taxon>
        <taxon>Dothideomycetes</taxon>
        <taxon>Pleosporomycetidae</taxon>
        <taxon>Pleosporales</taxon>
        <taxon>Lindgomycetaceae</taxon>
        <taxon>Lindgomyces</taxon>
    </lineage>
</organism>
<protein>
    <submittedName>
        <fullName evidence="1">Uncharacterized protein</fullName>
    </submittedName>
</protein>
<evidence type="ECO:0000313" key="2">
    <source>
        <dbReference type="Proteomes" id="UP000799755"/>
    </source>
</evidence>